<proteinExistence type="predicted"/>
<evidence type="ECO:0000313" key="2">
    <source>
        <dbReference type="Proteomes" id="UP001249851"/>
    </source>
</evidence>
<comment type="caution">
    <text evidence="1">The sequence shown here is derived from an EMBL/GenBank/DDBJ whole genome shotgun (WGS) entry which is preliminary data.</text>
</comment>
<organism evidence="1 2">
    <name type="scientific">Acropora cervicornis</name>
    <name type="common">Staghorn coral</name>
    <dbReference type="NCBI Taxonomy" id="6130"/>
    <lineage>
        <taxon>Eukaryota</taxon>
        <taxon>Metazoa</taxon>
        <taxon>Cnidaria</taxon>
        <taxon>Anthozoa</taxon>
        <taxon>Hexacorallia</taxon>
        <taxon>Scleractinia</taxon>
        <taxon>Astrocoeniina</taxon>
        <taxon>Acroporidae</taxon>
        <taxon>Acropora</taxon>
    </lineage>
</organism>
<evidence type="ECO:0000313" key="1">
    <source>
        <dbReference type="EMBL" id="KAK2562601.1"/>
    </source>
</evidence>
<dbReference type="Proteomes" id="UP001249851">
    <property type="component" value="Unassembled WGS sequence"/>
</dbReference>
<protein>
    <submittedName>
        <fullName evidence="1">Uncharacterized protein</fullName>
    </submittedName>
</protein>
<reference evidence="1" key="2">
    <citation type="journal article" date="2023" name="Science">
        <title>Genomic signatures of disease resistance in endangered staghorn corals.</title>
        <authorList>
            <person name="Vollmer S.V."/>
            <person name="Selwyn J.D."/>
            <person name="Despard B.A."/>
            <person name="Roesel C.L."/>
        </authorList>
    </citation>
    <scope>NUCLEOTIDE SEQUENCE</scope>
    <source>
        <strain evidence="1">K2</strain>
    </source>
</reference>
<sequence length="71" mass="7600">MAHHLSIGKTLHQPSVQGVAVVWTTDFRKNDSQPIQDPFGADIEDGSISGIQVNYKAATCGKPAGVTTLRH</sequence>
<dbReference type="EMBL" id="JARQWQ010000028">
    <property type="protein sequence ID" value="KAK2562601.1"/>
    <property type="molecule type" value="Genomic_DNA"/>
</dbReference>
<reference evidence="1" key="1">
    <citation type="journal article" date="2023" name="G3 (Bethesda)">
        <title>Whole genome assembly and annotation of the endangered Caribbean coral Acropora cervicornis.</title>
        <authorList>
            <person name="Selwyn J.D."/>
            <person name="Vollmer S.V."/>
        </authorList>
    </citation>
    <scope>NUCLEOTIDE SEQUENCE</scope>
    <source>
        <strain evidence="1">K2</strain>
    </source>
</reference>
<keyword evidence="2" id="KW-1185">Reference proteome</keyword>
<name>A0AAD9QJQ6_ACRCE</name>
<gene>
    <name evidence="1" type="ORF">P5673_014286</name>
</gene>
<dbReference type="AlphaFoldDB" id="A0AAD9QJQ6"/>
<accession>A0AAD9QJQ6</accession>